<reference evidence="1 2" key="1">
    <citation type="submission" date="2023-07" db="EMBL/GenBank/DDBJ databases">
        <title>Sequencing the genomes of 1000 actinobacteria strains.</title>
        <authorList>
            <person name="Klenk H.-P."/>
        </authorList>
    </citation>
    <scope>NUCLEOTIDE SEQUENCE [LARGE SCALE GENOMIC DNA]</scope>
    <source>
        <strain evidence="1 2">DSM 44710</strain>
    </source>
</reference>
<gene>
    <name evidence="1" type="ORF">J2S43_003195</name>
</gene>
<dbReference type="Proteomes" id="UP001240984">
    <property type="component" value="Unassembled WGS sequence"/>
</dbReference>
<comment type="caution">
    <text evidence="1">The sequence shown here is derived from an EMBL/GenBank/DDBJ whole genome shotgun (WGS) entry which is preliminary data.</text>
</comment>
<evidence type="ECO:0000313" key="2">
    <source>
        <dbReference type="Proteomes" id="UP001240984"/>
    </source>
</evidence>
<organism evidence="1 2">
    <name type="scientific">Catenuloplanes nepalensis</name>
    <dbReference type="NCBI Taxonomy" id="587533"/>
    <lineage>
        <taxon>Bacteria</taxon>
        <taxon>Bacillati</taxon>
        <taxon>Actinomycetota</taxon>
        <taxon>Actinomycetes</taxon>
        <taxon>Micromonosporales</taxon>
        <taxon>Micromonosporaceae</taxon>
        <taxon>Catenuloplanes</taxon>
    </lineage>
</organism>
<accession>A0ABT9MTH5</accession>
<sequence length="77" mass="8522">MSRASLIPTYRSMGFTSVSRRMRAGRAEFEVMSAGTADITGPVRRRLLRQIAQLGADRGLDMPVVRAQDRETGRDPA</sequence>
<name>A0ABT9MTH5_9ACTN</name>
<dbReference type="EMBL" id="JAUSRA010000001">
    <property type="protein sequence ID" value="MDP9794683.1"/>
    <property type="molecule type" value="Genomic_DNA"/>
</dbReference>
<protein>
    <submittedName>
        <fullName evidence="1">Uncharacterized protein</fullName>
    </submittedName>
</protein>
<dbReference type="RefSeq" id="WP_306829886.1">
    <property type="nucleotide sequence ID" value="NZ_JAUSRA010000001.1"/>
</dbReference>
<keyword evidence="2" id="KW-1185">Reference proteome</keyword>
<evidence type="ECO:0000313" key="1">
    <source>
        <dbReference type="EMBL" id="MDP9794683.1"/>
    </source>
</evidence>
<proteinExistence type="predicted"/>